<evidence type="ECO:0000259" key="11">
    <source>
        <dbReference type="PROSITE" id="PS51379"/>
    </source>
</evidence>
<dbReference type="AlphaFoldDB" id="A0A2T2WNM6"/>
<sequence length="96" mass="10792">MALKITEDCIACGACETECPNSAISEGSDLYFIDPNHCTECFGFYQTQQCADVCPVESCIRDDLHRETPAQLLEKFHTLYPERATENTDIWNAPVL</sequence>
<dbReference type="PANTHER" id="PTHR24960:SF79">
    <property type="entry name" value="PHOTOSYSTEM I IRON-SULFUR CENTER"/>
    <property type="match status" value="1"/>
</dbReference>
<dbReference type="SUPFAM" id="SSF54862">
    <property type="entry name" value="4Fe-4S ferredoxins"/>
    <property type="match status" value="1"/>
</dbReference>
<evidence type="ECO:0000256" key="3">
    <source>
        <dbReference type="ARBA" id="ARBA00013529"/>
    </source>
</evidence>
<keyword evidence="7" id="KW-0677">Repeat</keyword>
<reference evidence="12 13" key="1">
    <citation type="journal article" date="2014" name="BMC Genomics">
        <title>Comparison of environmental and isolate Sulfobacillus genomes reveals diverse carbon, sulfur, nitrogen, and hydrogen metabolisms.</title>
        <authorList>
            <person name="Justice N.B."/>
            <person name="Norman A."/>
            <person name="Brown C.T."/>
            <person name="Singh A."/>
            <person name="Thomas B.C."/>
            <person name="Banfield J.F."/>
        </authorList>
    </citation>
    <scope>NUCLEOTIDE SEQUENCE [LARGE SCALE GENOMIC DNA]</scope>
    <source>
        <strain evidence="12">AMDSBA3</strain>
    </source>
</reference>
<comment type="function">
    <text evidence="2">Ferredoxins are iron-sulfur proteins that transfer electrons in a wide variety of metabolic reactions.</text>
</comment>
<keyword evidence="8" id="KW-0249">Electron transport</keyword>
<dbReference type="NCBIfam" id="NF033683">
    <property type="entry name" value="di_4Fe-4S_YfhL"/>
    <property type="match status" value="1"/>
</dbReference>
<name>A0A2T2WNM6_9FIRM</name>
<dbReference type="PROSITE" id="PS51379">
    <property type="entry name" value="4FE4S_FER_2"/>
    <property type="match status" value="1"/>
</dbReference>
<dbReference type="InterPro" id="IPR047927">
    <property type="entry name" value="YfhL-like"/>
</dbReference>
<protein>
    <recommendedName>
        <fullName evidence="3">Ferredoxin</fullName>
    </recommendedName>
</protein>
<dbReference type="GO" id="GO:0046872">
    <property type="term" value="F:metal ion binding"/>
    <property type="evidence" value="ECO:0007669"/>
    <property type="project" value="UniProtKB-KW"/>
</dbReference>
<dbReference type="FunFam" id="3.30.70.20:FF:000045">
    <property type="entry name" value="Ferredoxin, 4Fe-4S"/>
    <property type="match status" value="1"/>
</dbReference>
<feature type="domain" description="4Fe-4S ferredoxin-type" evidence="11">
    <location>
        <begin position="1"/>
        <end position="29"/>
    </location>
</feature>
<evidence type="ECO:0000256" key="8">
    <source>
        <dbReference type="ARBA" id="ARBA00022982"/>
    </source>
</evidence>
<organism evidence="12 13">
    <name type="scientific">Sulfobacillus acidophilus</name>
    <dbReference type="NCBI Taxonomy" id="53633"/>
    <lineage>
        <taxon>Bacteria</taxon>
        <taxon>Bacillati</taxon>
        <taxon>Bacillota</taxon>
        <taxon>Clostridia</taxon>
        <taxon>Eubacteriales</taxon>
        <taxon>Clostridiales Family XVII. Incertae Sedis</taxon>
        <taxon>Sulfobacillus</taxon>
    </lineage>
</organism>
<gene>
    <name evidence="12" type="ORF">C7B45_02025</name>
</gene>
<keyword evidence="9" id="KW-0408">Iron</keyword>
<keyword evidence="4" id="KW-0813">Transport</keyword>
<evidence type="ECO:0000256" key="6">
    <source>
        <dbReference type="ARBA" id="ARBA00022723"/>
    </source>
</evidence>
<dbReference type="GO" id="GO:0051539">
    <property type="term" value="F:4 iron, 4 sulfur cluster binding"/>
    <property type="evidence" value="ECO:0007669"/>
    <property type="project" value="UniProtKB-KW"/>
</dbReference>
<dbReference type="PANTHER" id="PTHR24960">
    <property type="entry name" value="PHOTOSYSTEM I IRON-SULFUR CENTER-RELATED"/>
    <property type="match status" value="1"/>
</dbReference>
<evidence type="ECO:0000256" key="4">
    <source>
        <dbReference type="ARBA" id="ARBA00022448"/>
    </source>
</evidence>
<dbReference type="GO" id="GO:0005737">
    <property type="term" value="C:cytoplasm"/>
    <property type="evidence" value="ECO:0007669"/>
    <property type="project" value="TreeGrafter"/>
</dbReference>
<accession>A0A2T2WNM6</accession>
<dbReference type="EMBL" id="PXYV01000003">
    <property type="protein sequence ID" value="PSR23813.1"/>
    <property type="molecule type" value="Genomic_DNA"/>
</dbReference>
<proteinExistence type="predicted"/>
<comment type="cofactor">
    <cofactor evidence="1">
        <name>[4Fe-4S] cluster</name>
        <dbReference type="ChEBI" id="CHEBI:49883"/>
    </cofactor>
</comment>
<evidence type="ECO:0000313" key="12">
    <source>
        <dbReference type="EMBL" id="PSR23813.1"/>
    </source>
</evidence>
<evidence type="ECO:0000256" key="10">
    <source>
        <dbReference type="ARBA" id="ARBA00023014"/>
    </source>
</evidence>
<dbReference type="Pfam" id="PF00037">
    <property type="entry name" value="Fer4"/>
    <property type="match status" value="1"/>
</dbReference>
<keyword evidence="5" id="KW-0004">4Fe-4S</keyword>
<dbReference type="PROSITE" id="PS00198">
    <property type="entry name" value="4FE4S_FER_1"/>
    <property type="match status" value="1"/>
</dbReference>
<dbReference type="InterPro" id="IPR017900">
    <property type="entry name" value="4Fe4S_Fe_S_CS"/>
</dbReference>
<evidence type="ECO:0000256" key="5">
    <source>
        <dbReference type="ARBA" id="ARBA00022485"/>
    </source>
</evidence>
<keyword evidence="10" id="KW-0411">Iron-sulfur</keyword>
<evidence type="ECO:0000313" key="13">
    <source>
        <dbReference type="Proteomes" id="UP000241848"/>
    </source>
</evidence>
<evidence type="ECO:0000256" key="2">
    <source>
        <dbReference type="ARBA" id="ARBA00003532"/>
    </source>
</evidence>
<evidence type="ECO:0000256" key="7">
    <source>
        <dbReference type="ARBA" id="ARBA00022737"/>
    </source>
</evidence>
<dbReference type="Gene3D" id="3.30.70.20">
    <property type="match status" value="1"/>
</dbReference>
<evidence type="ECO:0000256" key="1">
    <source>
        <dbReference type="ARBA" id="ARBA00001966"/>
    </source>
</evidence>
<dbReference type="InterPro" id="IPR017896">
    <property type="entry name" value="4Fe4S_Fe-S-bd"/>
</dbReference>
<evidence type="ECO:0000256" key="9">
    <source>
        <dbReference type="ARBA" id="ARBA00023004"/>
    </source>
</evidence>
<dbReference type="Proteomes" id="UP000241848">
    <property type="component" value="Unassembled WGS sequence"/>
</dbReference>
<keyword evidence="6" id="KW-0479">Metal-binding</keyword>
<comment type="caution">
    <text evidence="12">The sequence shown here is derived from an EMBL/GenBank/DDBJ whole genome shotgun (WGS) entry which is preliminary data.</text>
</comment>
<dbReference type="InterPro" id="IPR050157">
    <property type="entry name" value="PSI_iron-sulfur_center"/>
</dbReference>